<sequence length="107" mass="11770">MRTVSPRGKTAAIQNGSYAFAGRHDPVVNQLLLQLSKASAPSNENAAMLIPRRKTRQPPDDIAILRRNRPAGSKLPQAAAPPLSAKNFIPQLHYARNKKPNRHGNFL</sequence>
<proteinExistence type="predicted"/>
<reference evidence="1 2" key="1">
    <citation type="submission" date="2021-05" db="EMBL/GenBank/DDBJ databases">
        <title>Draft Whole Genome Sequencing Of Biosensor Chromobacterium violaceum Strain CV026 Reveals A Regulatory RNA In Chromobacterium violaceum Phenotype Regulatory Network.</title>
        <authorList>
            <person name="Hong K.W."/>
            <person name="Chan K.G."/>
            <person name="Chang C.-Y."/>
        </authorList>
    </citation>
    <scope>NUCLEOTIDE SEQUENCE [LARGE SCALE GENOMIC DNA]</scope>
    <source>
        <strain evidence="1 2">ATCC 31532</strain>
    </source>
</reference>
<dbReference type="Proteomes" id="UP000711178">
    <property type="component" value="Unassembled WGS sequence"/>
</dbReference>
<protein>
    <submittedName>
        <fullName evidence="1">Uncharacterized protein</fullName>
    </submittedName>
</protein>
<evidence type="ECO:0000313" key="1">
    <source>
        <dbReference type="EMBL" id="MBW8286907.1"/>
    </source>
</evidence>
<dbReference type="EMBL" id="JAHDTB010000003">
    <property type="protein sequence ID" value="MBW8286907.1"/>
    <property type="molecule type" value="Genomic_DNA"/>
</dbReference>
<gene>
    <name evidence="1" type="ORF">KIF53_04620</name>
</gene>
<name>A0ABS7FA39_9NEIS</name>
<keyword evidence="2" id="KW-1185">Reference proteome</keyword>
<organism evidence="1 2">
    <name type="scientific">Chromobacterium subtsugae</name>
    <dbReference type="NCBI Taxonomy" id="251747"/>
    <lineage>
        <taxon>Bacteria</taxon>
        <taxon>Pseudomonadati</taxon>
        <taxon>Pseudomonadota</taxon>
        <taxon>Betaproteobacteria</taxon>
        <taxon>Neisseriales</taxon>
        <taxon>Chromobacteriaceae</taxon>
        <taxon>Chromobacterium</taxon>
    </lineage>
</organism>
<dbReference type="GeneID" id="89684872"/>
<dbReference type="RefSeq" id="WP_146008359.1">
    <property type="nucleotide sequence ID" value="NZ_CP142381.1"/>
</dbReference>
<accession>A0ABS7FA39</accession>
<comment type="caution">
    <text evidence="1">The sequence shown here is derived from an EMBL/GenBank/DDBJ whole genome shotgun (WGS) entry which is preliminary data.</text>
</comment>
<evidence type="ECO:0000313" key="2">
    <source>
        <dbReference type="Proteomes" id="UP000711178"/>
    </source>
</evidence>